<feature type="region of interest" description="Disordered" evidence="6">
    <location>
        <begin position="20"/>
        <end position="43"/>
    </location>
</feature>
<organism evidence="9 10">
    <name type="scientific">Coemansia javaensis</name>
    <dbReference type="NCBI Taxonomy" id="2761396"/>
    <lineage>
        <taxon>Eukaryota</taxon>
        <taxon>Fungi</taxon>
        <taxon>Fungi incertae sedis</taxon>
        <taxon>Zoopagomycota</taxon>
        <taxon>Kickxellomycotina</taxon>
        <taxon>Kickxellomycetes</taxon>
        <taxon>Kickxellales</taxon>
        <taxon>Kickxellaceae</taxon>
        <taxon>Coemansia</taxon>
    </lineage>
</organism>
<dbReference type="InterPro" id="IPR003807">
    <property type="entry name" value="DUF202"/>
</dbReference>
<feature type="transmembrane region" description="Helical" evidence="7">
    <location>
        <begin position="77"/>
        <end position="96"/>
    </location>
</feature>
<keyword evidence="2" id="KW-1003">Cell membrane</keyword>
<name>A0A9W8HFS1_9FUNG</name>
<feature type="transmembrane region" description="Helical" evidence="7">
    <location>
        <begin position="141"/>
        <end position="166"/>
    </location>
</feature>
<feature type="domain" description="DUF202" evidence="8">
    <location>
        <begin position="65"/>
        <end position="127"/>
    </location>
</feature>
<evidence type="ECO:0000256" key="1">
    <source>
        <dbReference type="ARBA" id="ARBA00004651"/>
    </source>
</evidence>
<dbReference type="PANTHER" id="PTHR34187:SF2">
    <property type="entry name" value="DUF202 DOMAIN-CONTAINING PROTEIN"/>
    <property type="match status" value="1"/>
</dbReference>
<feature type="transmembrane region" description="Helical" evidence="7">
    <location>
        <begin position="108"/>
        <end position="129"/>
    </location>
</feature>
<evidence type="ECO:0000256" key="7">
    <source>
        <dbReference type="SAM" id="Phobius"/>
    </source>
</evidence>
<dbReference type="Proteomes" id="UP001140217">
    <property type="component" value="Unassembled WGS sequence"/>
</dbReference>
<keyword evidence="4 7" id="KW-1133">Transmembrane helix</keyword>
<evidence type="ECO:0000259" key="8">
    <source>
        <dbReference type="Pfam" id="PF02656"/>
    </source>
</evidence>
<dbReference type="EMBL" id="JANBUL010000115">
    <property type="protein sequence ID" value="KAJ2781089.1"/>
    <property type="molecule type" value="Genomic_DNA"/>
</dbReference>
<accession>A0A9W8HFS1</accession>
<keyword evidence="10" id="KW-1185">Reference proteome</keyword>
<evidence type="ECO:0000256" key="5">
    <source>
        <dbReference type="ARBA" id="ARBA00023136"/>
    </source>
</evidence>
<gene>
    <name evidence="9" type="ORF">H4R18_003084</name>
</gene>
<comment type="subcellular location">
    <subcellularLocation>
        <location evidence="1">Cell membrane</location>
        <topology evidence="1">Multi-pass membrane protein</topology>
    </subcellularLocation>
</comment>
<keyword evidence="3 7" id="KW-0812">Transmembrane</keyword>
<comment type="caution">
    <text evidence="9">The sequence shown here is derived from an EMBL/GenBank/DDBJ whole genome shotgun (WGS) entry which is preliminary data.</text>
</comment>
<dbReference type="OrthoDB" id="5525680at2759"/>
<dbReference type="Pfam" id="PF02656">
    <property type="entry name" value="DUF202"/>
    <property type="match status" value="1"/>
</dbReference>
<dbReference type="InterPro" id="IPR052053">
    <property type="entry name" value="IM_YidH-like"/>
</dbReference>
<keyword evidence="5 7" id="KW-0472">Membrane</keyword>
<evidence type="ECO:0000313" key="10">
    <source>
        <dbReference type="Proteomes" id="UP001140217"/>
    </source>
</evidence>
<dbReference type="PANTHER" id="PTHR34187">
    <property type="entry name" value="FGR18P"/>
    <property type="match status" value="1"/>
</dbReference>
<evidence type="ECO:0000256" key="3">
    <source>
        <dbReference type="ARBA" id="ARBA00022692"/>
    </source>
</evidence>
<sequence length="169" mass="17439">MACPETIPCSETTPLLPLLRAPRPRHSRASSATTCSQATGRSHASQAPWAWRVPGAIDNLGSTARDMFAAERNFLSWLRLALAAMGTGAAAVADIAAPPGRSAEPLGLLLFSVAAFAALAALSVFYHVTAQLAVDRRPLRWSAALLPAAASATAAAALLAALSAALRSR</sequence>
<dbReference type="AlphaFoldDB" id="A0A9W8HFS1"/>
<evidence type="ECO:0000313" key="9">
    <source>
        <dbReference type="EMBL" id="KAJ2781089.1"/>
    </source>
</evidence>
<evidence type="ECO:0000256" key="6">
    <source>
        <dbReference type="SAM" id="MobiDB-lite"/>
    </source>
</evidence>
<reference evidence="9" key="1">
    <citation type="submission" date="2022-07" db="EMBL/GenBank/DDBJ databases">
        <title>Phylogenomic reconstructions and comparative analyses of Kickxellomycotina fungi.</title>
        <authorList>
            <person name="Reynolds N.K."/>
            <person name="Stajich J.E."/>
            <person name="Barry K."/>
            <person name="Grigoriev I.V."/>
            <person name="Crous P."/>
            <person name="Smith M.E."/>
        </authorList>
    </citation>
    <scope>NUCLEOTIDE SEQUENCE</scope>
    <source>
        <strain evidence="9">NBRC 105414</strain>
    </source>
</reference>
<evidence type="ECO:0000256" key="2">
    <source>
        <dbReference type="ARBA" id="ARBA00022475"/>
    </source>
</evidence>
<protein>
    <recommendedName>
        <fullName evidence="8">DUF202 domain-containing protein</fullName>
    </recommendedName>
</protein>
<dbReference type="GO" id="GO:0005886">
    <property type="term" value="C:plasma membrane"/>
    <property type="evidence" value="ECO:0007669"/>
    <property type="project" value="UniProtKB-SubCell"/>
</dbReference>
<evidence type="ECO:0000256" key="4">
    <source>
        <dbReference type="ARBA" id="ARBA00022989"/>
    </source>
</evidence>
<proteinExistence type="predicted"/>